<dbReference type="PANTHER" id="PTHR43834">
    <property type="entry name" value="GTPASE DER"/>
    <property type="match status" value="1"/>
</dbReference>
<evidence type="ECO:0000256" key="11">
    <source>
        <dbReference type="SAM" id="MobiDB-lite"/>
    </source>
</evidence>
<accession>A0A975EXI8</accession>
<proteinExistence type="inferred from homology"/>
<dbReference type="FunFam" id="3.40.50.300:FF:000040">
    <property type="entry name" value="GTPase Der"/>
    <property type="match status" value="1"/>
</dbReference>
<dbReference type="InterPro" id="IPR015946">
    <property type="entry name" value="KH_dom-like_a/b"/>
</dbReference>
<dbReference type="RefSeq" id="WP_210117530.1">
    <property type="nucleotide sequence ID" value="NZ_CP054257.1"/>
</dbReference>
<dbReference type="InterPro" id="IPR031166">
    <property type="entry name" value="G_ENGA"/>
</dbReference>
<dbReference type="NCBIfam" id="TIGR03594">
    <property type="entry name" value="GTPase_EngA"/>
    <property type="match status" value="1"/>
</dbReference>
<dbReference type="InterPro" id="IPR005225">
    <property type="entry name" value="Small_GTP-bd"/>
</dbReference>
<dbReference type="CDD" id="cd01895">
    <property type="entry name" value="EngA2"/>
    <property type="match status" value="1"/>
</dbReference>
<evidence type="ECO:0000256" key="8">
    <source>
        <dbReference type="HAMAP-Rule" id="MF_00195"/>
    </source>
</evidence>
<dbReference type="PROSITE" id="PS51712">
    <property type="entry name" value="G_ENGA"/>
    <property type="match status" value="1"/>
</dbReference>
<evidence type="ECO:0000256" key="9">
    <source>
        <dbReference type="PROSITE-ProRule" id="PRU01049"/>
    </source>
</evidence>
<dbReference type="Pfam" id="PF14714">
    <property type="entry name" value="KH_dom-like"/>
    <property type="match status" value="1"/>
</dbReference>
<dbReference type="Proteomes" id="UP000671995">
    <property type="component" value="Chromosome"/>
</dbReference>
<evidence type="ECO:0000256" key="2">
    <source>
        <dbReference type="ARBA" id="ARBA00020953"/>
    </source>
</evidence>
<evidence type="ECO:0000256" key="1">
    <source>
        <dbReference type="ARBA" id="ARBA00008279"/>
    </source>
</evidence>
<dbReference type="InterPro" id="IPR032859">
    <property type="entry name" value="KH_dom-like"/>
</dbReference>
<evidence type="ECO:0000256" key="6">
    <source>
        <dbReference type="ARBA" id="ARBA00023134"/>
    </source>
</evidence>
<keyword evidence="3 8" id="KW-0690">Ribosome biogenesis</keyword>
<dbReference type="Pfam" id="PF01926">
    <property type="entry name" value="MMR_HSR1"/>
    <property type="match status" value="2"/>
</dbReference>
<evidence type="ECO:0000313" key="13">
    <source>
        <dbReference type="EMBL" id="QTQ10733.1"/>
    </source>
</evidence>
<protein>
    <recommendedName>
        <fullName evidence="2 8">GTPase Der</fullName>
    </recommendedName>
    <alternativeName>
        <fullName evidence="7 8">GTP-binding protein EngA</fullName>
    </alternativeName>
</protein>
<dbReference type="GO" id="GO:0042254">
    <property type="term" value="P:ribosome biogenesis"/>
    <property type="evidence" value="ECO:0007669"/>
    <property type="project" value="UniProtKB-KW"/>
</dbReference>
<dbReference type="NCBIfam" id="TIGR00231">
    <property type="entry name" value="small_GTP"/>
    <property type="match status" value="2"/>
</dbReference>
<evidence type="ECO:0000256" key="3">
    <source>
        <dbReference type="ARBA" id="ARBA00022517"/>
    </source>
</evidence>
<organism evidence="13 14">
    <name type="scientific">Treponema parvum</name>
    <dbReference type="NCBI Taxonomy" id="138851"/>
    <lineage>
        <taxon>Bacteria</taxon>
        <taxon>Pseudomonadati</taxon>
        <taxon>Spirochaetota</taxon>
        <taxon>Spirochaetia</taxon>
        <taxon>Spirochaetales</taxon>
        <taxon>Treponemataceae</taxon>
        <taxon>Treponema</taxon>
    </lineage>
</organism>
<feature type="binding site" evidence="8">
    <location>
        <begin position="291"/>
        <end position="295"/>
    </location>
    <ligand>
        <name>GTP</name>
        <dbReference type="ChEBI" id="CHEBI:37565"/>
        <label>2</label>
    </ligand>
</feature>
<dbReference type="Gene3D" id="3.40.50.300">
    <property type="entry name" value="P-loop containing nucleotide triphosphate hydrolases"/>
    <property type="match status" value="2"/>
</dbReference>
<evidence type="ECO:0000256" key="5">
    <source>
        <dbReference type="ARBA" id="ARBA00022741"/>
    </source>
</evidence>
<comment type="similarity">
    <text evidence="1 8 9 10">Belongs to the TRAFAC class TrmE-Era-EngA-EngB-Septin-like GTPase superfamily. EngA (Der) GTPase family.</text>
</comment>
<dbReference type="PIRSF" id="PIRSF006485">
    <property type="entry name" value="GTP-binding_EngA"/>
    <property type="match status" value="1"/>
</dbReference>
<evidence type="ECO:0000256" key="7">
    <source>
        <dbReference type="ARBA" id="ARBA00032345"/>
    </source>
</evidence>
<dbReference type="PRINTS" id="PR00326">
    <property type="entry name" value="GTP1OBG"/>
</dbReference>
<feature type="region of interest" description="Disordered" evidence="11">
    <location>
        <begin position="1"/>
        <end position="33"/>
    </location>
</feature>
<evidence type="ECO:0000259" key="12">
    <source>
        <dbReference type="PROSITE" id="PS51712"/>
    </source>
</evidence>
<name>A0A975EXI8_9SPIR</name>
<keyword evidence="4 10" id="KW-0677">Repeat</keyword>
<dbReference type="CDD" id="cd01894">
    <property type="entry name" value="EngA1"/>
    <property type="match status" value="1"/>
</dbReference>
<feature type="binding site" evidence="8">
    <location>
        <begin position="356"/>
        <end position="359"/>
    </location>
    <ligand>
        <name>GTP</name>
        <dbReference type="ChEBI" id="CHEBI:37565"/>
        <label>2</label>
    </ligand>
</feature>
<sequence length="507" mass="57321">MYKKTGKTGRNSFKSSKRKNEGIAENAILNPEFPVPPEFPAQEEESGLNFDPEKTYHNLPLIVIAGRPNVGKSTLFNRFMKKRISITDPTPGVTRDPVEGTAFICGKPVHLTDTGGYKLDHAEGTKEALLDKLVVSKMLETLKKADRILLLLEAGQITGEDEEFIALLRQYWDKVIAAVNKAEGGRNEGSAWNYMKYGFKELIFISAEHGDRIPELSEAIVKGLDFSKVTEGEERNPIRIAVLGKPNTGKSTLTNRLTHTEASIVSDYAGTTRDVVEGSFRYSGRDFQILDTAGIRRKARVTEDIEYYSVNRAIKTLDDCDIVFLVIDVRTGLAEQDKKICSLAYERGRAIIFVMNKWDAVDKKETKFKDIEKDIRIMFAHMNFAPILPLSAKEGDGIKLLMDTAIELYGQLSRKIDTSALNTALKDWLFKYPPPASKTLHFHIRYMTQKSVNPVGFIIFATRPEVVPQTYIAYLKNRIREDLGFSKIPVQLEMKASRVKWEKREKN</sequence>
<reference evidence="13" key="1">
    <citation type="submission" date="2020-05" db="EMBL/GenBank/DDBJ databases">
        <authorList>
            <person name="Zeng H."/>
            <person name="Chan Y.K."/>
            <person name="Watt R.M."/>
        </authorList>
    </citation>
    <scope>NUCLEOTIDE SEQUENCE</scope>
    <source>
        <strain evidence="13">ATCC 700773</strain>
    </source>
</reference>
<feature type="binding site" evidence="8">
    <location>
        <begin position="244"/>
        <end position="251"/>
    </location>
    <ligand>
        <name>GTP</name>
        <dbReference type="ChEBI" id="CHEBI:37565"/>
        <label>2</label>
    </ligand>
</feature>
<keyword evidence="6 8" id="KW-0342">GTP-binding</keyword>
<dbReference type="InterPro" id="IPR027417">
    <property type="entry name" value="P-loop_NTPase"/>
</dbReference>
<comment type="function">
    <text evidence="8 10">GTPase that plays an essential role in the late steps of ribosome biogenesis.</text>
</comment>
<feature type="binding site" evidence="8">
    <location>
        <begin position="66"/>
        <end position="73"/>
    </location>
    <ligand>
        <name>GTP</name>
        <dbReference type="ChEBI" id="CHEBI:37565"/>
        <label>1</label>
    </ligand>
</feature>
<evidence type="ECO:0000256" key="4">
    <source>
        <dbReference type="ARBA" id="ARBA00022737"/>
    </source>
</evidence>
<dbReference type="PANTHER" id="PTHR43834:SF6">
    <property type="entry name" value="GTPASE DER"/>
    <property type="match status" value="1"/>
</dbReference>
<reference evidence="13" key="2">
    <citation type="journal article" date="2021" name="Microbiol. Resour. Announc.">
        <title>Complete Genome Sequences of Three Human Oral Treponema parvum Isolates.</title>
        <authorList>
            <person name="Zeng H."/>
            <person name="Watt R.M."/>
        </authorList>
    </citation>
    <scope>NUCLEOTIDE SEQUENCE</scope>
    <source>
        <strain evidence="13">ATCC 700773</strain>
    </source>
</reference>
<gene>
    <name evidence="8 13" type="primary">der</name>
    <name evidence="13" type="ORF">HRI96_00065</name>
</gene>
<dbReference type="AlphaFoldDB" id="A0A975EXI8"/>
<dbReference type="EMBL" id="CP054257">
    <property type="protein sequence ID" value="QTQ10733.1"/>
    <property type="molecule type" value="Genomic_DNA"/>
</dbReference>
<feature type="binding site" evidence="8">
    <location>
        <begin position="113"/>
        <end position="117"/>
    </location>
    <ligand>
        <name>GTP</name>
        <dbReference type="ChEBI" id="CHEBI:37565"/>
        <label>1</label>
    </ligand>
</feature>
<dbReference type="Gene3D" id="3.30.300.20">
    <property type="match status" value="1"/>
</dbReference>
<dbReference type="InterPro" id="IPR006073">
    <property type="entry name" value="GTP-bd"/>
</dbReference>
<feature type="domain" description="EngA-type G" evidence="12">
    <location>
        <begin position="238"/>
        <end position="413"/>
    </location>
</feature>
<dbReference type="GO" id="GO:0043022">
    <property type="term" value="F:ribosome binding"/>
    <property type="evidence" value="ECO:0007669"/>
    <property type="project" value="TreeGrafter"/>
</dbReference>
<dbReference type="GO" id="GO:0005525">
    <property type="term" value="F:GTP binding"/>
    <property type="evidence" value="ECO:0007669"/>
    <property type="project" value="UniProtKB-UniRule"/>
</dbReference>
<dbReference type="InterPro" id="IPR016484">
    <property type="entry name" value="GTPase_Der"/>
</dbReference>
<keyword evidence="5 8" id="KW-0547">Nucleotide-binding</keyword>
<dbReference type="SUPFAM" id="SSF52540">
    <property type="entry name" value="P-loop containing nucleoside triphosphate hydrolases"/>
    <property type="match status" value="2"/>
</dbReference>
<dbReference type="HAMAP" id="MF_00195">
    <property type="entry name" value="GTPase_Der"/>
    <property type="match status" value="1"/>
</dbReference>
<comment type="subunit">
    <text evidence="8">Associates with the 50S ribosomal subunit.</text>
</comment>
<evidence type="ECO:0000313" key="14">
    <source>
        <dbReference type="Proteomes" id="UP000671995"/>
    </source>
</evidence>
<feature type="binding site" evidence="8">
    <location>
        <begin position="180"/>
        <end position="183"/>
    </location>
    <ligand>
        <name>GTP</name>
        <dbReference type="ChEBI" id="CHEBI:37565"/>
        <label>1</label>
    </ligand>
</feature>
<evidence type="ECO:0000256" key="10">
    <source>
        <dbReference type="RuleBase" id="RU004481"/>
    </source>
</evidence>